<keyword evidence="8 11" id="KW-0238">DNA-binding</keyword>
<organism evidence="14 15">
    <name type="scientific">Tectimicrobiota bacterium</name>
    <dbReference type="NCBI Taxonomy" id="2528274"/>
    <lineage>
        <taxon>Bacteria</taxon>
        <taxon>Pseudomonadati</taxon>
        <taxon>Nitrospinota/Tectimicrobiota group</taxon>
        <taxon>Candidatus Tectimicrobiota</taxon>
    </lineage>
</organism>
<reference evidence="14" key="1">
    <citation type="submission" date="2020-07" db="EMBL/GenBank/DDBJ databases">
        <title>Huge and variable diversity of episymbiotic CPR bacteria and DPANN archaea in groundwater ecosystems.</title>
        <authorList>
            <person name="He C.Y."/>
            <person name="Keren R."/>
            <person name="Whittaker M."/>
            <person name="Farag I.F."/>
            <person name="Doudna J."/>
            <person name="Cate J.H.D."/>
            <person name="Banfield J.F."/>
        </authorList>
    </citation>
    <scope>NUCLEOTIDE SEQUENCE</scope>
    <source>
        <strain evidence="14">NC_groundwater_717_Ag_S-0.2um_59_8</strain>
    </source>
</reference>
<dbReference type="Gene3D" id="1.10.443.10">
    <property type="entry name" value="Intergrase catalytic core"/>
    <property type="match status" value="1"/>
</dbReference>
<keyword evidence="6 11" id="KW-0159">Chromosome partition</keyword>
<feature type="active site" evidence="11">
    <location>
        <position position="243"/>
    </location>
</feature>
<dbReference type="GO" id="GO:0009037">
    <property type="term" value="F:tyrosine-based site-specific recombinase activity"/>
    <property type="evidence" value="ECO:0007669"/>
    <property type="project" value="UniProtKB-UniRule"/>
</dbReference>
<dbReference type="PROSITE" id="PS51898">
    <property type="entry name" value="TYR_RECOMBINASE"/>
    <property type="match status" value="1"/>
</dbReference>
<dbReference type="GO" id="GO:0006313">
    <property type="term" value="P:DNA transposition"/>
    <property type="evidence" value="ECO:0007669"/>
    <property type="project" value="UniProtKB-UniRule"/>
</dbReference>
<dbReference type="InterPro" id="IPR050090">
    <property type="entry name" value="Tyrosine_recombinase_XerCD"/>
</dbReference>
<keyword evidence="5 11" id="KW-0132">Cell division</keyword>
<dbReference type="Pfam" id="PF02899">
    <property type="entry name" value="Phage_int_SAM_1"/>
    <property type="match status" value="1"/>
</dbReference>
<keyword evidence="4 11" id="KW-0963">Cytoplasm</keyword>
<evidence type="ECO:0000256" key="2">
    <source>
        <dbReference type="ARBA" id="ARBA00010450"/>
    </source>
</evidence>
<keyword evidence="9 11" id="KW-0233">DNA recombination</keyword>
<dbReference type="InterPro" id="IPR002104">
    <property type="entry name" value="Integrase_catalytic"/>
</dbReference>
<feature type="domain" description="Tyr recombinase" evidence="12">
    <location>
        <begin position="108"/>
        <end position="291"/>
    </location>
</feature>
<comment type="subcellular location">
    <subcellularLocation>
        <location evidence="1 11">Cytoplasm</location>
    </subcellularLocation>
</comment>
<dbReference type="CDD" id="cd00798">
    <property type="entry name" value="INT_XerDC_C"/>
    <property type="match status" value="1"/>
</dbReference>
<dbReference type="GO" id="GO:0007059">
    <property type="term" value="P:chromosome segregation"/>
    <property type="evidence" value="ECO:0007669"/>
    <property type="project" value="UniProtKB-UniRule"/>
</dbReference>
<dbReference type="HAMAP" id="MF_01807">
    <property type="entry name" value="Recomb_XerD"/>
    <property type="match status" value="1"/>
</dbReference>
<dbReference type="InterPro" id="IPR011010">
    <property type="entry name" value="DNA_brk_join_enz"/>
</dbReference>
<comment type="function">
    <text evidence="11">Site-specific tyrosine recombinase, which acts by catalyzing the cutting and rejoining of the recombining DNA molecules. The XerC-XerD complex is essential to convert dimers of the bacterial chromosome into monomers to permit their segregation at cell division. It also contributes to the segregational stability of plasmids.</text>
</comment>
<dbReference type="NCBIfam" id="TIGR02225">
    <property type="entry name" value="recomb_XerD"/>
    <property type="match status" value="1"/>
</dbReference>
<protein>
    <recommendedName>
        <fullName evidence="3 11">Tyrosine recombinase XerD</fullName>
    </recommendedName>
</protein>
<dbReference type="InterPro" id="IPR023009">
    <property type="entry name" value="Tyrosine_recombinase_XerC/XerD"/>
</dbReference>
<evidence type="ECO:0000313" key="14">
    <source>
        <dbReference type="EMBL" id="MBI3013916.1"/>
    </source>
</evidence>
<dbReference type="Proteomes" id="UP000741360">
    <property type="component" value="Unassembled WGS sequence"/>
</dbReference>
<accession>A0A932M0G5</accession>
<evidence type="ECO:0000256" key="4">
    <source>
        <dbReference type="ARBA" id="ARBA00022490"/>
    </source>
</evidence>
<dbReference type="NCBIfam" id="NF001399">
    <property type="entry name" value="PRK00283.1"/>
    <property type="match status" value="1"/>
</dbReference>
<dbReference type="InterPro" id="IPR044068">
    <property type="entry name" value="CB"/>
</dbReference>
<dbReference type="InterPro" id="IPR010998">
    <property type="entry name" value="Integrase_recombinase_N"/>
</dbReference>
<dbReference type="Pfam" id="PF00589">
    <property type="entry name" value="Phage_integrase"/>
    <property type="match status" value="1"/>
</dbReference>
<dbReference type="AlphaFoldDB" id="A0A932M0G5"/>
<evidence type="ECO:0000256" key="7">
    <source>
        <dbReference type="ARBA" id="ARBA00022908"/>
    </source>
</evidence>
<evidence type="ECO:0000259" key="12">
    <source>
        <dbReference type="PROSITE" id="PS51898"/>
    </source>
</evidence>
<feature type="domain" description="Core-binding (CB)" evidence="13">
    <location>
        <begin position="1"/>
        <end position="87"/>
    </location>
</feature>
<evidence type="ECO:0000256" key="11">
    <source>
        <dbReference type="HAMAP-Rule" id="MF_01807"/>
    </source>
</evidence>
<dbReference type="NCBIfam" id="NF040815">
    <property type="entry name" value="recomb_XerA_Arch"/>
    <property type="match status" value="1"/>
</dbReference>
<evidence type="ECO:0000256" key="6">
    <source>
        <dbReference type="ARBA" id="ARBA00022829"/>
    </source>
</evidence>
<keyword evidence="7 11" id="KW-0229">DNA integration</keyword>
<dbReference type="PANTHER" id="PTHR30349:SF81">
    <property type="entry name" value="TYROSINE RECOMBINASE XERC"/>
    <property type="match status" value="1"/>
</dbReference>
<evidence type="ECO:0000259" key="13">
    <source>
        <dbReference type="PROSITE" id="PS51900"/>
    </source>
</evidence>
<gene>
    <name evidence="11 14" type="primary">xerD</name>
    <name evidence="14" type="ORF">HYY65_02360</name>
</gene>
<evidence type="ECO:0000256" key="3">
    <source>
        <dbReference type="ARBA" id="ARBA00015810"/>
    </source>
</evidence>
<proteinExistence type="inferred from homology"/>
<sequence>MKKEDLVAEFVHFLRVEKRLAANSVEAYRRDLVGFLGACGVNSVEELGGITPAAIVEYLSRLQKRGRSVASLARHLSAVKSFFQFAFREGWLAWDPASELKSPRHWRRLPQVLSRAEVEKLLQVPEGNTPIGVRDQAMLELLYATGLRVSELLSLTVSAVNLGLGFLICTGKGGKQRIVPVGAPARRQVLHYLASSRPKLIRGKDHGVLFVNRRGGKLSRQSFWRILKRYAGRAGLGKKIGPHSLRHSFATHMLEGGADLRVVQQLLGHSAITTTQIYTQVVQDRLRAVYDQCHPRAGKRRVEESWPSGLPR</sequence>
<keyword evidence="10 11" id="KW-0131">Cell cycle</keyword>
<evidence type="ECO:0000256" key="9">
    <source>
        <dbReference type="ARBA" id="ARBA00023172"/>
    </source>
</evidence>
<feature type="active site" description="O-(3'-phospho-DNA)-tyrosine intermediate" evidence="11">
    <location>
        <position position="278"/>
    </location>
</feature>
<dbReference type="GO" id="GO:0003677">
    <property type="term" value="F:DNA binding"/>
    <property type="evidence" value="ECO:0007669"/>
    <property type="project" value="UniProtKB-UniRule"/>
</dbReference>
<dbReference type="EMBL" id="JACPSX010000039">
    <property type="protein sequence ID" value="MBI3013916.1"/>
    <property type="molecule type" value="Genomic_DNA"/>
</dbReference>
<feature type="active site" evidence="11">
    <location>
        <position position="148"/>
    </location>
</feature>
<evidence type="ECO:0000256" key="8">
    <source>
        <dbReference type="ARBA" id="ARBA00023125"/>
    </source>
</evidence>
<comment type="subunit">
    <text evidence="11">Forms a cyclic heterotetrameric complex composed of two molecules of XerC and two molecules of XerD.</text>
</comment>
<feature type="active site" evidence="11">
    <location>
        <position position="269"/>
    </location>
</feature>
<dbReference type="InterPro" id="IPR013762">
    <property type="entry name" value="Integrase-like_cat_sf"/>
</dbReference>
<evidence type="ECO:0000313" key="15">
    <source>
        <dbReference type="Proteomes" id="UP000741360"/>
    </source>
</evidence>
<dbReference type="SUPFAM" id="SSF56349">
    <property type="entry name" value="DNA breaking-rejoining enzymes"/>
    <property type="match status" value="1"/>
</dbReference>
<comment type="caution">
    <text evidence="14">The sequence shown here is derived from an EMBL/GenBank/DDBJ whole genome shotgun (WGS) entry which is preliminary data.</text>
</comment>
<feature type="active site" evidence="11">
    <location>
        <position position="172"/>
    </location>
</feature>
<dbReference type="HAMAP" id="MF_01808">
    <property type="entry name" value="Recomb_XerC_XerD"/>
    <property type="match status" value="1"/>
</dbReference>
<dbReference type="InterPro" id="IPR004107">
    <property type="entry name" value="Integrase_SAM-like_N"/>
</dbReference>
<dbReference type="PANTHER" id="PTHR30349">
    <property type="entry name" value="PHAGE INTEGRASE-RELATED"/>
    <property type="match status" value="1"/>
</dbReference>
<name>A0A932M0G5_UNCTE</name>
<dbReference type="PROSITE" id="PS51900">
    <property type="entry name" value="CB"/>
    <property type="match status" value="1"/>
</dbReference>
<evidence type="ECO:0000256" key="5">
    <source>
        <dbReference type="ARBA" id="ARBA00022618"/>
    </source>
</evidence>
<dbReference type="GO" id="GO:0005737">
    <property type="term" value="C:cytoplasm"/>
    <property type="evidence" value="ECO:0007669"/>
    <property type="project" value="UniProtKB-SubCell"/>
</dbReference>
<dbReference type="GO" id="GO:0051301">
    <property type="term" value="P:cell division"/>
    <property type="evidence" value="ECO:0007669"/>
    <property type="project" value="UniProtKB-KW"/>
</dbReference>
<dbReference type="InterPro" id="IPR011932">
    <property type="entry name" value="Recomb_XerD"/>
</dbReference>
<evidence type="ECO:0000256" key="1">
    <source>
        <dbReference type="ARBA" id="ARBA00004496"/>
    </source>
</evidence>
<dbReference type="Gene3D" id="1.10.150.130">
    <property type="match status" value="1"/>
</dbReference>
<feature type="active site" evidence="11">
    <location>
        <position position="246"/>
    </location>
</feature>
<evidence type="ECO:0000256" key="10">
    <source>
        <dbReference type="ARBA" id="ARBA00023306"/>
    </source>
</evidence>
<comment type="similarity">
    <text evidence="2 11">Belongs to the 'phage' integrase family. XerD subfamily.</text>
</comment>